<evidence type="ECO:0000313" key="3">
    <source>
        <dbReference type="Proteomes" id="UP001302349"/>
    </source>
</evidence>
<dbReference type="EMBL" id="CP136051">
    <property type="protein sequence ID" value="WOK04645.1"/>
    <property type="molecule type" value="Genomic_DNA"/>
</dbReference>
<evidence type="ECO:0000259" key="1">
    <source>
        <dbReference type="Pfam" id="PF21814"/>
    </source>
</evidence>
<dbReference type="Proteomes" id="UP001302349">
    <property type="component" value="Chromosome"/>
</dbReference>
<dbReference type="InterPro" id="IPR049250">
    <property type="entry name" value="DUF6883"/>
</dbReference>
<reference evidence="2 3" key="1">
    <citation type="journal article" date="2023" name="Microbiol. Resour. Announc.">
        <title>Complete Genome Sequence of Imperialibacter roseus strain P4T.</title>
        <authorList>
            <person name="Tizabi D.R."/>
            <person name="Bachvaroff T."/>
            <person name="Hill R.T."/>
        </authorList>
    </citation>
    <scope>NUCLEOTIDE SEQUENCE [LARGE SCALE GENOMIC DNA]</scope>
    <source>
        <strain evidence="2 3">P4T</strain>
    </source>
</reference>
<accession>A0ABZ0IKY1</accession>
<evidence type="ECO:0000313" key="2">
    <source>
        <dbReference type="EMBL" id="WOK04645.1"/>
    </source>
</evidence>
<name>A0ABZ0IKY1_9BACT</name>
<organism evidence="2 3">
    <name type="scientific">Imperialibacter roseus</name>
    <dbReference type="NCBI Taxonomy" id="1324217"/>
    <lineage>
        <taxon>Bacteria</taxon>
        <taxon>Pseudomonadati</taxon>
        <taxon>Bacteroidota</taxon>
        <taxon>Cytophagia</taxon>
        <taxon>Cytophagales</taxon>
        <taxon>Flammeovirgaceae</taxon>
        <taxon>Imperialibacter</taxon>
    </lineage>
</organism>
<keyword evidence="3" id="KW-1185">Reference proteome</keyword>
<dbReference type="RefSeq" id="WP_317487446.1">
    <property type="nucleotide sequence ID" value="NZ_CP136051.1"/>
</dbReference>
<dbReference type="Pfam" id="PF21814">
    <property type="entry name" value="DUF6883"/>
    <property type="match status" value="1"/>
</dbReference>
<sequence length="117" mass="13339">MTNFPLKLLPNHKNAIVSERKLREYCLNKDHPTGKYKARVFEAVLGLTEDDVGVLINAILEGIAISEVHEKLADKFGRRYSVPINIRIFDKEALLITGWIIPNSEQFPKLTSCYLKV</sequence>
<protein>
    <recommendedName>
        <fullName evidence="1">DUF6883 domain-containing protein</fullName>
    </recommendedName>
</protein>
<proteinExistence type="predicted"/>
<feature type="domain" description="DUF6883" evidence="1">
    <location>
        <begin position="9"/>
        <end position="115"/>
    </location>
</feature>
<gene>
    <name evidence="2" type="ORF">RT717_16315</name>
</gene>